<protein>
    <submittedName>
        <fullName evidence="1">Pentapeptide repeat protein</fullName>
    </submittedName>
</protein>
<dbReference type="RefSeq" id="WP_015176781.1">
    <property type="nucleotide sequence ID" value="NC_019729.1"/>
</dbReference>
<sequence>MVDEKESTRIYDLRELRRRYIAGERNFSGFDLKKFHFSEFFLVDINLSGANLEDASLGGANLINSNLSHANLERVWLDQSLLIKAKLSNANLRNAKLVNVDLTGADLTGADLTGADLTGAVLIDTNLTDANLTDIKTTEQTIFHQVTMPDGRIQNDLNRTLSAEELLRRYGEGERNFQDKILHRVDLSGADLRDIDLSRSRLSYVNFSCACLENVGLGMAIFSDFRNARFSRDEDWLGVYFFYCDLREANLSGVDMSYSQFIGSNFSGAKNCLSGGLQGDVFFYQTTWTDGEFIPGPTSATYHWRGEIREGEF</sequence>
<accession>K9VHD9</accession>
<dbReference type="HOGENOM" id="CLU_033401_11_2_3"/>
<dbReference type="InterPro" id="IPR051082">
    <property type="entry name" value="Pentapeptide-BTB/POZ_domain"/>
</dbReference>
<evidence type="ECO:0000313" key="2">
    <source>
        <dbReference type="Proteomes" id="UP000010478"/>
    </source>
</evidence>
<gene>
    <name evidence="1" type="ORF">Osc7112_3114</name>
</gene>
<dbReference type="PANTHER" id="PTHR14136:SF17">
    <property type="entry name" value="BTB_POZ DOMAIN-CONTAINING PROTEIN KCTD9"/>
    <property type="match status" value="1"/>
</dbReference>
<keyword evidence="2" id="KW-1185">Reference proteome</keyword>
<name>K9VHD9_9CYAN</name>
<dbReference type="Proteomes" id="UP000010478">
    <property type="component" value="Chromosome"/>
</dbReference>
<evidence type="ECO:0000313" key="1">
    <source>
        <dbReference type="EMBL" id="AFZ07503.1"/>
    </source>
</evidence>
<dbReference type="STRING" id="179408.Osc7112_3114"/>
<dbReference type="SUPFAM" id="SSF141571">
    <property type="entry name" value="Pentapeptide repeat-like"/>
    <property type="match status" value="2"/>
</dbReference>
<proteinExistence type="predicted"/>
<dbReference type="OrthoDB" id="555361at2"/>
<dbReference type="Gene3D" id="2.160.20.80">
    <property type="entry name" value="E3 ubiquitin-protein ligase SopA"/>
    <property type="match status" value="2"/>
</dbReference>
<dbReference type="Pfam" id="PF00805">
    <property type="entry name" value="Pentapeptide"/>
    <property type="match status" value="4"/>
</dbReference>
<reference evidence="1 2" key="1">
    <citation type="submission" date="2012-05" db="EMBL/GenBank/DDBJ databases">
        <title>Finished chromosome of genome of Oscillatoria sp. PCC 7112.</title>
        <authorList>
            <consortium name="US DOE Joint Genome Institute"/>
            <person name="Gugger M."/>
            <person name="Coursin T."/>
            <person name="Rippka R."/>
            <person name="Tandeau De Marsac N."/>
            <person name="Huntemann M."/>
            <person name="Wei C.-L."/>
            <person name="Han J."/>
            <person name="Detter J.C."/>
            <person name="Han C."/>
            <person name="Tapia R."/>
            <person name="Davenport K."/>
            <person name="Daligault H."/>
            <person name="Erkkila T."/>
            <person name="Gu W."/>
            <person name="Munk A.C.C."/>
            <person name="Teshima H."/>
            <person name="Xu Y."/>
            <person name="Chain P."/>
            <person name="Chen A."/>
            <person name="Krypides N."/>
            <person name="Mavromatis K."/>
            <person name="Markowitz V."/>
            <person name="Szeto E."/>
            <person name="Ivanova N."/>
            <person name="Mikhailova N."/>
            <person name="Ovchinnikova G."/>
            <person name="Pagani I."/>
            <person name="Pati A."/>
            <person name="Goodwin L."/>
            <person name="Peters L."/>
            <person name="Pitluck S."/>
            <person name="Woyke T."/>
            <person name="Kerfeld C."/>
        </authorList>
    </citation>
    <scope>NUCLEOTIDE SEQUENCE [LARGE SCALE GENOMIC DNA]</scope>
    <source>
        <strain evidence="1 2">PCC 7112</strain>
    </source>
</reference>
<dbReference type="PANTHER" id="PTHR14136">
    <property type="entry name" value="BTB_POZ DOMAIN-CONTAINING PROTEIN KCTD9"/>
    <property type="match status" value="1"/>
</dbReference>
<dbReference type="InterPro" id="IPR001646">
    <property type="entry name" value="5peptide_repeat"/>
</dbReference>
<dbReference type="eggNOG" id="COG1357">
    <property type="taxonomic scope" value="Bacteria"/>
</dbReference>
<dbReference type="AlphaFoldDB" id="K9VHD9"/>
<organism evidence="1 2">
    <name type="scientific">Phormidium nigroviride PCC 7112</name>
    <dbReference type="NCBI Taxonomy" id="179408"/>
    <lineage>
        <taxon>Bacteria</taxon>
        <taxon>Bacillati</taxon>
        <taxon>Cyanobacteriota</taxon>
        <taxon>Cyanophyceae</taxon>
        <taxon>Oscillatoriophycideae</taxon>
        <taxon>Oscillatoriales</taxon>
        <taxon>Oscillatoriaceae</taxon>
        <taxon>Phormidium</taxon>
    </lineage>
</organism>
<dbReference type="EMBL" id="CP003614">
    <property type="protein sequence ID" value="AFZ07503.1"/>
    <property type="molecule type" value="Genomic_DNA"/>
</dbReference>
<dbReference type="KEGG" id="oni:Osc7112_3114"/>